<dbReference type="CDD" id="cd00995">
    <property type="entry name" value="PBP2_NikA_DppA_OppA_like"/>
    <property type="match status" value="1"/>
</dbReference>
<reference evidence="6 7" key="1">
    <citation type="submission" date="2023-07" db="EMBL/GenBank/DDBJ databases">
        <authorList>
            <person name="Girao M."/>
            <person name="Carvalho M.F."/>
        </authorList>
    </citation>
    <scope>NUCLEOTIDE SEQUENCE [LARGE SCALE GENOMIC DNA]</scope>
    <source>
        <strain evidence="6 7">YIM65754</strain>
    </source>
</reference>
<dbReference type="Pfam" id="PF00496">
    <property type="entry name" value="SBP_bac_5"/>
    <property type="match status" value="1"/>
</dbReference>
<feature type="chain" id="PRO_5045333517" evidence="4">
    <location>
        <begin position="29"/>
        <end position="523"/>
    </location>
</feature>
<dbReference type="PROSITE" id="PS51257">
    <property type="entry name" value="PROKAR_LIPOPROTEIN"/>
    <property type="match status" value="1"/>
</dbReference>
<evidence type="ECO:0000256" key="1">
    <source>
        <dbReference type="ARBA" id="ARBA00005695"/>
    </source>
</evidence>
<dbReference type="PANTHER" id="PTHR30290:SF9">
    <property type="entry name" value="OLIGOPEPTIDE-BINDING PROTEIN APPA"/>
    <property type="match status" value="1"/>
</dbReference>
<organism evidence="6 7">
    <name type="scientific">Rhodococcus artemisiae</name>
    <dbReference type="NCBI Taxonomy" id="714159"/>
    <lineage>
        <taxon>Bacteria</taxon>
        <taxon>Bacillati</taxon>
        <taxon>Actinomycetota</taxon>
        <taxon>Actinomycetes</taxon>
        <taxon>Mycobacteriales</taxon>
        <taxon>Nocardiaceae</taxon>
        <taxon>Rhodococcus</taxon>
    </lineage>
</organism>
<dbReference type="InterPro" id="IPR000914">
    <property type="entry name" value="SBP_5_dom"/>
</dbReference>
<dbReference type="InterPro" id="IPR030678">
    <property type="entry name" value="Peptide/Ni-bd"/>
</dbReference>
<keyword evidence="7" id="KW-1185">Reference proteome</keyword>
<feature type="domain" description="Solute-binding protein family 5" evidence="5">
    <location>
        <begin position="93"/>
        <end position="444"/>
    </location>
</feature>
<dbReference type="PANTHER" id="PTHR30290">
    <property type="entry name" value="PERIPLASMIC BINDING COMPONENT OF ABC TRANSPORTER"/>
    <property type="match status" value="1"/>
</dbReference>
<dbReference type="Gene3D" id="3.10.105.10">
    <property type="entry name" value="Dipeptide-binding Protein, Domain 3"/>
    <property type="match status" value="1"/>
</dbReference>
<accession>A0ABU7L4P6</accession>
<protein>
    <submittedName>
        <fullName evidence="6">ABC transporter substrate-binding protein</fullName>
    </submittedName>
</protein>
<keyword evidence="2" id="KW-0813">Transport</keyword>
<evidence type="ECO:0000256" key="3">
    <source>
        <dbReference type="ARBA" id="ARBA00022729"/>
    </source>
</evidence>
<proteinExistence type="inferred from homology"/>
<sequence length="523" mass="56440">MFRHRRVLSAGAAVFAAVLLLSSCGDSGSDGSSAPIESGDPVAGGTLEVLQTGEPRSLDPAALTNYWAFQPTLGNALYGTLMINDVESLEIDYKMATEFSTLDGGKSFTLKLQPDLVFTDGTPLDAGAVKYNWDRLTDPALGSTSGRWAAQIEETRVEDPTTLTVTMRSENPHYAQAVVGSSLNWIASPAALEQGQAAFDENPIGAGPFTLESWSRQDAVRLTKNPDYWDAPKPYLDSLTIRTVSDTNQRVNAMTTGAADLASETNWESIDKLESAGLNAEVVATGGGQFMGMNFRRAPFDDERARRAVALAVDLDAINTAVYNGLGEVPKTLFAESSPFFTDIPLEETDPETAQKLFDELAGEGKPVSFSFLSYPTTESRTLGEALQAQLSAFENVEMNVDVVDYPQAVARTGSHDFDMLISSAVIQDPDSPLWLAFHSASAGNNVGVSDPELDAALDAGRISEDVDERKPAYNTVQERLTELVPGIWYYRAVPGVVWADNVHGVEVYALGSPLPEEIWVTE</sequence>
<evidence type="ECO:0000259" key="5">
    <source>
        <dbReference type="Pfam" id="PF00496"/>
    </source>
</evidence>
<dbReference type="PIRSF" id="PIRSF002741">
    <property type="entry name" value="MppA"/>
    <property type="match status" value="1"/>
</dbReference>
<gene>
    <name evidence="6" type="ORF">Q7514_02920</name>
</gene>
<name>A0ABU7L4P6_9NOCA</name>
<evidence type="ECO:0000313" key="7">
    <source>
        <dbReference type="Proteomes" id="UP001336020"/>
    </source>
</evidence>
<dbReference type="Gene3D" id="3.40.190.10">
    <property type="entry name" value="Periplasmic binding protein-like II"/>
    <property type="match status" value="1"/>
</dbReference>
<dbReference type="SUPFAM" id="SSF53850">
    <property type="entry name" value="Periplasmic binding protein-like II"/>
    <property type="match status" value="1"/>
</dbReference>
<keyword evidence="3 4" id="KW-0732">Signal</keyword>
<evidence type="ECO:0000313" key="6">
    <source>
        <dbReference type="EMBL" id="MEE2056478.1"/>
    </source>
</evidence>
<evidence type="ECO:0000256" key="2">
    <source>
        <dbReference type="ARBA" id="ARBA00022448"/>
    </source>
</evidence>
<comment type="similarity">
    <text evidence="1">Belongs to the bacterial solute-binding protein 5 family.</text>
</comment>
<dbReference type="EMBL" id="JAUTXY010000001">
    <property type="protein sequence ID" value="MEE2056478.1"/>
    <property type="molecule type" value="Genomic_DNA"/>
</dbReference>
<evidence type="ECO:0000256" key="4">
    <source>
        <dbReference type="SAM" id="SignalP"/>
    </source>
</evidence>
<dbReference type="InterPro" id="IPR039424">
    <property type="entry name" value="SBP_5"/>
</dbReference>
<comment type="caution">
    <text evidence="6">The sequence shown here is derived from an EMBL/GenBank/DDBJ whole genome shotgun (WGS) entry which is preliminary data.</text>
</comment>
<dbReference type="Proteomes" id="UP001336020">
    <property type="component" value="Unassembled WGS sequence"/>
</dbReference>
<feature type="signal peptide" evidence="4">
    <location>
        <begin position="1"/>
        <end position="28"/>
    </location>
</feature>